<evidence type="ECO:0000259" key="1">
    <source>
        <dbReference type="Pfam" id="PF08241"/>
    </source>
</evidence>
<dbReference type="InterPro" id="IPR050508">
    <property type="entry name" value="Methyltransf_Superfamily"/>
</dbReference>
<sequence length="231" mass="27060">MIEPDYKRRIAESKPADLNWPEYKALTNRYYQEVETYDWTDTVNRWWLPESWFHRYREWRIVRLLRPRLAANPKALELGCGTGLILRHLPVGSVGLDLNPRNLERLKKYVPQAVGRLCDLEAGIPYPDATFDLIVAAEVLEHLIYPEKVVAEAYRVLKPGGVLIGSVPMRSLFWKLRFLSITLHSNSRHYQVKEPFHNEMVAKDIQELLTTKFATIKLYPVFTNIFFVAYK</sequence>
<dbReference type="InterPro" id="IPR013216">
    <property type="entry name" value="Methyltransf_11"/>
</dbReference>
<comment type="caution">
    <text evidence="2">The sequence shown here is derived from an EMBL/GenBank/DDBJ whole genome shotgun (WGS) entry which is preliminary data.</text>
</comment>
<reference evidence="2 3" key="1">
    <citation type="journal article" date="2016" name="Nat. Commun.">
        <title>Thousands of microbial genomes shed light on interconnected biogeochemical processes in an aquifer system.</title>
        <authorList>
            <person name="Anantharaman K."/>
            <person name="Brown C.T."/>
            <person name="Hug L.A."/>
            <person name="Sharon I."/>
            <person name="Castelle C.J."/>
            <person name="Probst A.J."/>
            <person name="Thomas B.C."/>
            <person name="Singh A."/>
            <person name="Wilkins M.J."/>
            <person name="Karaoz U."/>
            <person name="Brodie E.L."/>
            <person name="Williams K.H."/>
            <person name="Hubbard S.S."/>
            <person name="Banfield J.F."/>
        </authorList>
    </citation>
    <scope>NUCLEOTIDE SEQUENCE [LARGE SCALE GENOMIC DNA]</scope>
</reference>
<dbReference type="SUPFAM" id="SSF53335">
    <property type="entry name" value="S-adenosyl-L-methionine-dependent methyltransferases"/>
    <property type="match status" value="1"/>
</dbReference>
<accession>A0A1F4PPW1</accession>
<protein>
    <recommendedName>
        <fullName evidence="1">Methyltransferase type 11 domain-containing protein</fullName>
    </recommendedName>
</protein>
<dbReference type="Pfam" id="PF08241">
    <property type="entry name" value="Methyltransf_11"/>
    <property type="match status" value="1"/>
</dbReference>
<evidence type="ECO:0000313" key="2">
    <source>
        <dbReference type="EMBL" id="OGB85694.1"/>
    </source>
</evidence>
<feature type="domain" description="Methyltransferase type 11" evidence="1">
    <location>
        <begin position="76"/>
        <end position="164"/>
    </location>
</feature>
<dbReference type="CDD" id="cd02440">
    <property type="entry name" value="AdoMet_MTases"/>
    <property type="match status" value="1"/>
</dbReference>
<organism evidence="2 3">
    <name type="scientific">candidate division Kazan bacterium RIFCSPLOWO2_01_FULL_48_13</name>
    <dbReference type="NCBI Taxonomy" id="1798539"/>
    <lineage>
        <taxon>Bacteria</taxon>
        <taxon>Bacteria division Kazan-3B-28</taxon>
    </lineage>
</organism>
<dbReference type="Proteomes" id="UP000179010">
    <property type="component" value="Unassembled WGS sequence"/>
</dbReference>
<proteinExistence type="predicted"/>
<dbReference type="PANTHER" id="PTHR42912">
    <property type="entry name" value="METHYLTRANSFERASE"/>
    <property type="match status" value="1"/>
</dbReference>
<evidence type="ECO:0000313" key="3">
    <source>
        <dbReference type="Proteomes" id="UP000179010"/>
    </source>
</evidence>
<gene>
    <name evidence="2" type="ORF">A2994_02985</name>
</gene>
<dbReference type="EMBL" id="METE01000001">
    <property type="protein sequence ID" value="OGB85694.1"/>
    <property type="molecule type" value="Genomic_DNA"/>
</dbReference>
<dbReference type="STRING" id="1798539.A2994_02985"/>
<dbReference type="Gene3D" id="3.40.50.150">
    <property type="entry name" value="Vaccinia Virus protein VP39"/>
    <property type="match status" value="1"/>
</dbReference>
<dbReference type="GO" id="GO:0008757">
    <property type="term" value="F:S-adenosylmethionine-dependent methyltransferase activity"/>
    <property type="evidence" value="ECO:0007669"/>
    <property type="project" value="InterPro"/>
</dbReference>
<dbReference type="InterPro" id="IPR029063">
    <property type="entry name" value="SAM-dependent_MTases_sf"/>
</dbReference>
<dbReference type="AlphaFoldDB" id="A0A1F4PPW1"/>
<name>A0A1F4PPW1_UNCK3</name>